<proteinExistence type="predicted"/>
<dbReference type="InterPro" id="IPR016181">
    <property type="entry name" value="Acyl_CoA_acyltransferase"/>
</dbReference>
<evidence type="ECO:0000313" key="3">
    <source>
        <dbReference type="Proteomes" id="UP001501079"/>
    </source>
</evidence>
<comment type="caution">
    <text evidence="2">The sequence shown here is derived from an EMBL/GenBank/DDBJ whole genome shotgun (WGS) entry which is preliminary data.</text>
</comment>
<accession>A0ABP7ZWM4</accession>
<sequence length="206" mass="21846">MDLSPVVLADAVVRLEPLAAAHASAMRTALAVDRSSFGLTTVPTPESVDGYIAAQLALAAAGNHQPFAQFDAKSGELIGHTAFANARDWPGRSVLMAVEVGHTWLVPGAQGRAFNSASKLLLFTHAFETLGARRVELKTDARNARSRAGIAAVGASFEGVLRSWQPSAVPGEMDRLRDTAMFSITADEWPRAKSALAARLAEKLRA</sequence>
<feature type="domain" description="N-acetyltransferase" evidence="1">
    <location>
        <begin position="14"/>
        <end position="154"/>
    </location>
</feature>
<dbReference type="PANTHER" id="PTHR43610">
    <property type="entry name" value="BLL6696 PROTEIN"/>
    <property type="match status" value="1"/>
</dbReference>
<dbReference type="EMBL" id="BAABBW010000002">
    <property type="protein sequence ID" value="GAA4172259.1"/>
    <property type="molecule type" value="Genomic_DNA"/>
</dbReference>
<dbReference type="InterPro" id="IPR000182">
    <property type="entry name" value="GNAT_dom"/>
</dbReference>
<reference evidence="3" key="1">
    <citation type="journal article" date="2019" name="Int. J. Syst. Evol. Microbiol.">
        <title>The Global Catalogue of Microorganisms (GCM) 10K type strain sequencing project: providing services to taxonomists for standard genome sequencing and annotation.</title>
        <authorList>
            <consortium name="The Broad Institute Genomics Platform"/>
            <consortium name="The Broad Institute Genome Sequencing Center for Infectious Disease"/>
            <person name="Wu L."/>
            <person name="Ma J."/>
        </authorList>
    </citation>
    <scope>NUCLEOTIDE SEQUENCE [LARGE SCALE GENOMIC DNA]</scope>
    <source>
        <strain evidence="3">JCM 17591</strain>
    </source>
</reference>
<organism evidence="2 3">
    <name type="scientific">Gryllotalpicola koreensis</name>
    <dbReference type="NCBI Taxonomy" id="993086"/>
    <lineage>
        <taxon>Bacteria</taxon>
        <taxon>Bacillati</taxon>
        <taxon>Actinomycetota</taxon>
        <taxon>Actinomycetes</taxon>
        <taxon>Micrococcales</taxon>
        <taxon>Microbacteriaceae</taxon>
        <taxon>Gryllotalpicola</taxon>
    </lineage>
</organism>
<dbReference type="PANTHER" id="PTHR43610:SF1">
    <property type="entry name" value="N-ACETYLTRANSFERASE DOMAIN-CONTAINING PROTEIN"/>
    <property type="match status" value="1"/>
</dbReference>
<evidence type="ECO:0000313" key="2">
    <source>
        <dbReference type="EMBL" id="GAA4172259.1"/>
    </source>
</evidence>
<dbReference type="SUPFAM" id="SSF55729">
    <property type="entry name" value="Acyl-CoA N-acyltransferases (Nat)"/>
    <property type="match status" value="1"/>
</dbReference>
<gene>
    <name evidence="2" type="ORF">GCM10022287_12850</name>
</gene>
<evidence type="ECO:0000259" key="1">
    <source>
        <dbReference type="Pfam" id="PF13302"/>
    </source>
</evidence>
<name>A0ABP7ZWM4_9MICO</name>
<keyword evidence="3" id="KW-1185">Reference proteome</keyword>
<dbReference type="RefSeq" id="WP_344752474.1">
    <property type="nucleotide sequence ID" value="NZ_BAABBW010000002.1"/>
</dbReference>
<dbReference type="Gene3D" id="3.40.630.30">
    <property type="match status" value="1"/>
</dbReference>
<protein>
    <submittedName>
        <fullName evidence="2">GNAT family protein</fullName>
    </submittedName>
</protein>
<dbReference type="Pfam" id="PF13302">
    <property type="entry name" value="Acetyltransf_3"/>
    <property type="match status" value="1"/>
</dbReference>
<dbReference type="Proteomes" id="UP001501079">
    <property type="component" value="Unassembled WGS sequence"/>
</dbReference>